<reference evidence="2" key="1">
    <citation type="submission" date="2013-09" db="EMBL/GenBank/DDBJ databases">
        <title>Corchorus olitorius genome sequencing.</title>
        <authorList>
            <person name="Alam M."/>
            <person name="Haque M.S."/>
            <person name="Islam M.S."/>
            <person name="Emdad E.M."/>
            <person name="Islam M.M."/>
            <person name="Ahmed B."/>
            <person name="Halim A."/>
            <person name="Hossen Q.M.M."/>
            <person name="Hossain M.Z."/>
            <person name="Ahmed R."/>
            <person name="Khan M.M."/>
            <person name="Islam R."/>
            <person name="Rashid M.M."/>
            <person name="Khan S.A."/>
            <person name="Rahman M.S."/>
            <person name="Alam M."/>
            <person name="Yahiya A.S."/>
            <person name="Khan M.S."/>
            <person name="Azam M.S."/>
            <person name="Haque T."/>
            <person name="Lashkar M.Z.H."/>
            <person name="Akhand A.I."/>
            <person name="Morshed G."/>
            <person name="Roy S."/>
            <person name="Uddin K.S."/>
            <person name="Rabeya T."/>
            <person name="Hossain A.S."/>
            <person name="Chowdhury A."/>
            <person name="Snigdha A.R."/>
            <person name="Mortoza M.S."/>
            <person name="Matin S.A."/>
            <person name="Hoque S.M.E."/>
            <person name="Islam M.K."/>
            <person name="Roy D.K."/>
            <person name="Haider R."/>
            <person name="Moosa M.M."/>
            <person name="Elias S.M."/>
            <person name="Hasan A.M."/>
            <person name="Jahan S."/>
            <person name="Shafiuddin M."/>
            <person name="Mahmood N."/>
            <person name="Shommy N.S."/>
        </authorList>
    </citation>
    <scope>NUCLEOTIDE SEQUENCE [LARGE SCALE GENOMIC DNA]</scope>
    <source>
        <strain evidence="2">cv. O-4</strain>
    </source>
</reference>
<protein>
    <submittedName>
        <fullName evidence="1">Uncharacterized protein</fullName>
    </submittedName>
</protein>
<dbReference type="EMBL" id="AWUE01012489">
    <property type="protein sequence ID" value="OMP09059.1"/>
    <property type="molecule type" value="Genomic_DNA"/>
</dbReference>
<organism evidence="1 2">
    <name type="scientific">Corchorus olitorius</name>
    <dbReference type="NCBI Taxonomy" id="93759"/>
    <lineage>
        <taxon>Eukaryota</taxon>
        <taxon>Viridiplantae</taxon>
        <taxon>Streptophyta</taxon>
        <taxon>Embryophyta</taxon>
        <taxon>Tracheophyta</taxon>
        <taxon>Spermatophyta</taxon>
        <taxon>Magnoliopsida</taxon>
        <taxon>eudicotyledons</taxon>
        <taxon>Gunneridae</taxon>
        <taxon>Pentapetalae</taxon>
        <taxon>rosids</taxon>
        <taxon>malvids</taxon>
        <taxon>Malvales</taxon>
        <taxon>Malvaceae</taxon>
        <taxon>Grewioideae</taxon>
        <taxon>Apeibeae</taxon>
        <taxon>Corchorus</taxon>
    </lineage>
</organism>
<evidence type="ECO:0000313" key="2">
    <source>
        <dbReference type="Proteomes" id="UP000187203"/>
    </source>
</evidence>
<keyword evidence="2" id="KW-1185">Reference proteome</keyword>
<dbReference type="AlphaFoldDB" id="A0A1R3KPT8"/>
<evidence type="ECO:0000313" key="1">
    <source>
        <dbReference type="EMBL" id="OMP09059.1"/>
    </source>
</evidence>
<sequence>MANSSSSSTQRKEGGFGRLFIAIKASVRGRGSGKGFKGGLKASSCKIKVGFGFRGSGKGFLQVLIFIGAPRWLQYGSMRLRRFPAPPGKTARVSKSFEALRKKKTGIIV</sequence>
<accession>A0A1R3KPT8</accession>
<comment type="caution">
    <text evidence="1">The sequence shown here is derived from an EMBL/GenBank/DDBJ whole genome shotgun (WGS) entry which is preliminary data.</text>
</comment>
<proteinExistence type="predicted"/>
<name>A0A1R3KPT8_9ROSI</name>
<gene>
    <name evidence="1" type="ORF">COLO4_05850</name>
</gene>
<dbReference type="Proteomes" id="UP000187203">
    <property type="component" value="Unassembled WGS sequence"/>
</dbReference>